<evidence type="ECO:0000313" key="4">
    <source>
        <dbReference type="Proteomes" id="UP000674318"/>
    </source>
</evidence>
<dbReference type="PROSITE" id="PS50297">
    <property type="entry name" value="ANK_REP_REGION"/>
    <property type="match status" value="1"/>
</dbReference>
<dbReference type="PROSITE" id="PS50088">
    <property type="entry name" value="ANK_REPEAT"/>
    <property type="match status" value="1"/>
</dbReference>
<dbReference type="InterPro" id="IPR036770">
    <property type="entry name" value="Ankyrin_rpt-contain_sf"/>
</dbReference>
<dbReference type="Proteomes" id="UP000674318">
    <property type="component" value="Unassembled WGS sequence"/>
</dbReference>
<dbReference type="OrthoDB" id="251458at2759"/>
<dbReference type="SUPFAM" id="SSF48403">
    <property type="entry name" value="Ankyrin repeat"/>
    <property type="match status" value="1"/>
</dbReference>
<dbReference type="RefSeq" id="XP_067759602.1">
    <property type="nucleotide sequence ID" value="XM_067903292.1"/>
</dbReference>
<dbReference type="Gene3D" id="1.25.40.20">
    <property type="entry name" value="Ankyrin repeat-containing domain"/>
    <property type="match status" value="1"/>
</dbReference>
<dbReference type="KEGG" id="phet:94293369"/>
<evidence type="ECO:0000256" key="1">
    <source>
        <dbReference type="PROSITE-ProRule" id="PRU00023"/>
    </source>
</evidence>
<dbReference type="Pfam" id="PF00023">
    <property type="entry name" value="Ank"/>
    <property type="match status" value="1"/>
</dbReference>
<gene>
    <name evidence="3" type="ORF">JKF63_07353</name>
</gene>
<feature type="repeat" description="ANK" evidence="1">
    <location>
        <begin position="307"/>
        <end position="333"/>
    </location>
</feature>
<accession>A0A836LKR5</accession>
<feature type="compositionally biased region" description="Gly residues" evidence="2">
    <location>
        <begin position="183"/>
        <end position="194"/>
    </location>
</feature>
<dbReference type="EMBL" id="JAFJZO010000005">
    <property type="protein sequence ID" value="KAG5511390.1"/>
    <property type="molecule type" value="Genomic_DNA"/>
</dbReference>
<dbReference type="GeneID" id="94293369"/>
<feature type="region of interest" description="Disordered" evidence="2">
    <location>
        <begin position="182"/>
        <end position="201"/>
    </location>
</feature>
<keyword evidence="1" id="KW-0040">ANK repeat</keyword>
<protein>
    <submittedName>
        <fullName evidence="3">Uncharacterized protein</fullName>
    </submittedName>
</protein>
<evidence type="ECO:0000313" key="3">
    <source>
        <dbReference type="EMBL" id="KAG5511390.1"/>
    </source>
</evidence>
<reference evidence="3 4" key="1">
    <citation type="submission" date="2021-02" db="EMBL/GenBank/DDBJ databases">
        <title>Porcisia hertigi Genome sequencing and assembly.</title>
        <authorList>
            <person name="Almutairi H."/>
            <person name="Gatherer D."/>
        </authorList>
    </citation>
    <scope>NUCLEOTIDE SEQUENCE [LARGE SCALE GENOMIC DNA]</scope>
    <source>
        <strain evidence="3 4">C119</strain>
    </source>
</reference>
<evidence type="ECO:0000256" key="2">
    <source>
        <dbReference type="SAM" id="MobiDB-lite"/>
    </source>
</evidence>
<sequence>MPRAYCKPFTAYEEAFGFHATRRIAYMMCSVFFGGLLLKCMLLLKYSTVANSNWTSPLEDDPRYQELMEKRLTLAEDLSQMNKHPRDICTAVFEGDITRVQQLVTAAGVYGGRWHSPFSVNTSAAARDALARWEDVGDGEAGDQGDEESDMEDLLGEEAMEKLMAHPALVSVMKDFALDAEAGGEGTDQEGGVGSYRPDDDDAALLDEEAAEAAEADREAQQRDISLYKRLLAHQLHRDSVADHLQRHGLLRMSTTPPVDMTLYGILFSCREAPAALSAGAGGDAAEASESVVPLQVRWQPSKRSRFAGTPLHWAVLARAHDMVRFLVEHGVDSTAGLKAVTVDGTALDPHPAFGDAKVLAALTPALMAAANESHTTFDVLERAVAAHKATRADEEAFFVVLEERLRSRKEAYLSRREDLRLQRLLAAEGLAEEFEEGEEDHANNNDDDDDGASGGDGDGDGNDDDDDSGGDYEDANEGEEADR</sequence>
<feature type="region of interest" description="Disordered" evidence="2">
    <location>
        <begin position="432"/>
        <end position="484"/>
    </location>
</feature>
<comment type="caution">
    <text evidence="3">The sequence shown here is derived from an EMBL/GenBank/DDBJ whole genome shotgun (WGS) entry which is preliminary data.</text>
</comment>
<dbReference type="AlphaFoldDB" id="A0A836LKR5"/>
<dbReference type="InterPro" id="IPR002110">
    <property type="entry name" value="Ankyrin_rpt"/>
</dbReference>
<keyword evidence="4" id="KW-1185">Reference proteome</keyword>
<name>A0A836LKR5_9TRYP</name>
<organism evidence="3 4">
    <name type="scientific">Porcisia hertigi</name>
    <dbReference type="NCBI Taxonomy" id="2761500"/>
    <lineage>
        <taxon>Eukaryota</taxon>
        <taxon>Discoba</taxon>
        <taxon>Euglenozoa</taxon>
        <taxon>Kinetoplastea</taxon>
        <taxon>Metakinetoplastina</taxon>
        <taxon>Trypanosomatida</taxon>
        <taxon>Trypanosomatidae</taxon>
        <taxon>Leishmaniinae</taxon>
        <taxon>Porcisia</taxon>
    </lineage>
</organism>
<proteinExistence type="predicted"/>